<sequence length="147" mass="14667">MDPRAAAEFATGAGEMGDSGAEGSPMDGQIDMGGSEPGTDSGGSPWFIEGLKNTEPNTPISQLEGLDDIRDHWKRYGLRGLEKWANVDDAWAGVDLAKFAIGAVLSATSDDDGGSSGSAGDTSSSGGGGDGDGDSVNVSGLPTVGDA</sequence>
<gene>
    <name evidence="2" type="ORF">C489_05213</name>
</gene>
<dbReference type="STRING" id="1227496.C489_05213"/>
<dbReference type="Proteomes" id="UP000011632">
    <property type="component" value="Unassembled WGS sequence"/>
</dbReference>
<accession>L9Y6P6</accession>
<evidence type="ECO:0000313" key="2">
    <source>
        <dbReference type="EMBL" id="ELY69326.1"/>
    </source>
</evidence>
<evidence type="ECO:0000256" key="1">
    <source>
        <dbReference type="SAM" id="MobiDB-lite"/>
    </source>
</evidence>
<proteinExistence type="predicted"/>
<name>L9Y6P6_9EURY</name>
<reference evidence="2 3" key="1">
    <citation type="journal article" date="2014" name="PLoS Genet.">
        <title>Phylogenetically driven sequencing of extremely halophilic archaea reveals strategies for static and dynamic osmo-response.</title>
        <authorList>
            <person name="Becker E.A."/>
            <person name="Seitzer P.M."/>
            <person name="Tritt A."/>
            <person name="Larsen D."/>
            <person name="Krusor M."/>
            <person name="Yao A.I."/>
            <person name="Wu D."/>
            <person name="Madern D."/>
            <person name="Eisen J.A."/>
            <person name="Darling A.E."/>
            <person name="Facciotti M.T."/>
        </authorList>
    </citation>
    <scope>NUCLEOTIDE SEQUENCE [LARGE SCALE GENOMIC DNA]</scope>
    <source>
        <strain evidence="2 3">JCM 10478</strain>
    </source>
</reference>
<keyword evidence="3" id="KW-1185">Reference proteome</keyword>
<comment type="caution">
    <text evidence="2">The sequence shown here is derived from an EMBL/GenBank/DDBJ whole genome shotgun (WGS) entry which is preliminary data.</text>
</comment>
<feature type="region of interest" description="Disordered" evidence="1">
    <location>
        <begin position="1"/>
        <end position="59"/>
    </location>
</feature>
<dbReference type="AlphaFoldDB" id="L9Y6P6"/>
<evidence type="ECO:0000313" key="3">
    <source>
        <dbReference type="Proteomes" id="UP000011632"/>
    </source>
</evidence>
<organism evidence="2 3">
    <name type="scientific">Natrinema versiforme JCM 10478</name>
    <dbReference type="NCBI Taxonomy" id="1227496"/>
    <lineage>
        <taxon>Archaea</taxon>
        <taxon>Methanobacteriati</taxon>
        <taxon>Methanobacteriota</taxon>
        <taxon>Stenosarchaea group</taxon>
        <taxon>Halobacteria</taxon>
        <taxon>Halobacteriales</taxon>
        <taxon>Natrialbaceae</taxon>
        <taxon>Natrinema</taxon>
    </lineage>
</organism>
<feature type="region of interest" description="Disordered" evidence="1">
    <location>
        <begin position="107"/>
        <end position="147"/>
    </location>
</feature>
<dbReference type="EMBL" id="AOID01000016">
    <property type="protein sequence ID" value="ELY69326.1"/>
    <property type="molecule type" value="Genomic_DNA"/>
</dbReference>
<protein>
    <submittedName>
        <fullName evidence="2">Uncharacterized protein</fullName>
    </submittedName>
</protein>